<reference evidence="3 4" key="1">
    <citation type="journal article" date="2016" name="Nat. Commun.">
        <title>Thousands of microbial genomes shed light on interconnected biogeochemical processes in an aquifer system.</title>
        <authorList>
            <person name="Anantharaman K."/>
            <person name="Brown C.T."/>
            <person name="Hug L.A."/>
            <person name="Sharon I."/>
            <person name="Castelle C.J."/>
            <person name="Probst A.J."/>
            <person name="Thomas B.C."/>
            <person name="Singh A."/>
            <person name="Wilkins M.J."/>
            <person name="Karaoz U."/>
            <person name="Brodie E.L."/>
            <person name="Williams K.H."/>
            <person name="Hubbard S.S."/>
            <person name="Banfield J.F."/>
        </authorList>
    </citation>
    <scope>NUCLEOTIDE SEQUENCE [LARGE SCALE GENOMIC DNA]</scope>
</reference>
<proteinExistence type="predicted"/>
<keyword evidence="1" id="KW-0472">Membrane</keyword>
<gene>
    <name evidence="3" type="ORF">A3A60_01995</name>
</gene>
<keyword evidence="1" id="KW-1133">Transmembrane helix</keyword>
<sequence length="658" mass="71393">MNLKLEIRHCLPREALAKWGELEIPAKRGGQSLIEVLIALGLASILLPALLTGLVASREGKAQEAQRLQATALAQEAQEITRNVREKGWSNIPTSGGSPYHPQATGTSWSLASGAEPISQFTRKIDIADVRRDPATGNIVTSGGQIDPSTKKLVTTVAWNTPYVSQVDSILYLSRFLNNNTWIQTNQTDFDAGTHNGTKTVPTGGSPDAQVELNLASSTADYGNKFLVDPTTSGIVDMQTQFFQTGLTFTAQSPKTVKSVKLYVHTAKSSPLYKVSLQTDDGTGLPSGIPLSSGTFQPQSAGWQTINISPNVQLAAGTKYYIMVEWQSGQINNGHYISIRQSTPLNKLYPKTGATDSNANTYSYLVIGRYYPTPQNGQPIYVLEFTDNSLEGNPFNTGDQSPIRGALFQGEQFQVDSNKTISAVKLYLRKNSSSNPTDNLYLTLETTAGQKLIDNVTVMTPTQPSTSFAYYTYNLPQTQTLTTGTTYRLYLSSPGSAQTRTYEIKRDIISGVSNLNDVTYDGTNSLLTLTFNSGANWGTNGAYDWAGFYFTVQNQDTTNGDYTSQTFNAGASAAFNNITWTATTPGTTGVKFQVAIDNTSPPTNFFGPSGTSTDYFTTPSAIIPFTNVNGQYLRFRAFLTGDGFTTPTLSDVTINYSP</sequence>
<dbReference type="InterPro" id="IPR025141">
    <property type="entry name" value="DUF4082"/>
</dbReference>
<keyword evidence="1" id="KW-0812">Transmembrane</keyword>
<organism evidence="3 4">
    <name type="scientific">Candidatus Curtissbacteria bacterium RIFCSPLOWO2_01_FULL_42_26</name>
    <dbReference type="NCBI Taxonomy" id="1797729"/>
    <lineage>
        <taxon>Bacteria</taxon>
        <taxon>Candidatus Curtissiibacteriota</taxon>
    </lineage>
</organism>
<comment type="caution">
    <text evidence="3">The sequence shown here is derived from an EMBL/GenBank/DDBJ whole genome shotgun (WGS) entry which is preliminary data.</text>
</comment>
<dbReference type="AlphaFoldDB" id="A0A1F5I4F0"/>
<evidence type="ECO:0000313" key="4">
    <source>
        <dbReference type="Proteomes" id="UP000179227"/>
    </source>
</evidence>
<name>A0A1F5I4F0_9BACT</name>
<dbReference type="Proteomes" id="UP000179227">
    <property type="component" value="Unassembled WGS sequence"/>
</dbReference>
<evidence type="ECO:0000259" key="2">
    <source>
        <dbReference type="Pfam" id="PF13313"/>
    </source>
</evidence>
<feature type="transmembrane region" description="Helical" evidence="1">
    <location>
        <begin position="36"/>
        <end position="56"/>
    </location>
</feature>
<accession>A0A1F5I4F0</accession>
<dbReference type="EMBL" id="MFBS01000001">
    <property type="protein sequence ID" value="OGE11287.1"/>
    <property type="molecule type" value="Genomic_DNA"/>
</dbReference>
<evidence type="ECO:0000256" key="1">
    <source>
        <dbReference type="SAM" id="Phobius"/>
    </source>
</evidence>
<dbReference type="STRING" id="1797729.A3A60_01995"/>
<dbReference type="Pfam" id="PF13313">
    <property type="entry name" value="DUF4082"/>
    <property type="match status" value="1"/>
</dbReference>
<evidence type="ECO:0000313" key="3">
    <source>
        <dbReference type="EMBL" id="OGE11287.1"/>
    </source>
</evidence>
<feature type="domain" description="DUF4082" evidence="2">
    <location>
        <begin position="239"/>
        <end position="343"/>
    </location>
</feature>
<protein>
    <recommendedName>
        <fullName evidence="2">DUF4082 domain-containing protein</fullName>
    </recommendedName>
</protein>